<dbReference type="EMBL" id="VFOW01000001">
    <property type="protein sequence ID" value="TQL77609.1"/>
    <property type="molecule type" value="Genomic_DNA"/>
</dbReference>
<feature type="chain" id="PRO_5021806390" evidence="1">
    <location>
        <begin position="28"/>
        <end position="541"/>
    </location>
</feature>
<dbReference type="OrthoDB" id="2513152at2"/>
<evidence type="ECO:0000313" key="3">
    <source>
        <dbReference type="Proteomes" id="UP000317043"/>
    </source>
</evidence>
<dbReference type="SUPFAM" id="SSF53850">
    <property type="entry name" value="Periplasmic binding protein-like II"/>
    <property type="match status" value="1"/>
</dbReference>
<dbReference type="PANTHER" id="PTHR43649">
    <property type="entry name" value="ARABINOSE-BINDING PROTEIN-RELATED"/>
    <property type="match status" value="1"/>
</dbReference>
<dbReference type="Gene3D" id="3.40.190.10">
    <property type="entry name" value="Periplasmic binding protein-like II"/>
    <property type="match status" value="1"/>
</dbReference>
<dbReference type="InterPro" id="IPR050490">
    <property type="entry name" value="Bact_solute-bd_prot1"/>
</dbReference>
<dbReference type="AlphaFoldDB" id="A0A543AYG5"/>
<dbReference type="PROSITE" id="PS51257">
    <property type="entry name" value="PROKAR_LIPOPROTEIN"/>
    <property type="match status" value="1"/>
</dbReference>
<evidence type="ECO:0000313" key="2">
    <source>
        <dbReference type="EMBL" id="TQL77609.1"/>
    </source>
</evidence>
<protein>
    <submittedName>
        <fullName evidence="2">Carbohydrate ABC transporter substrate-binding protein (CUT1 family)</fullName>
    </submittedName>
</protein>
<dbReference type="PANTHER" id="PTHR43649:SF12">
    <property type="entry name" value="DIACETYLCHITOBIOSE BINDING PROTEIN DASA"/>
    <property type="match status" value="1"/>
</dbReference>
<dbReference type="InterPro" id="IPR006311">
    <property type="entry name" value="TAT_signal"/>
</dbReference>
<dbReference type="InParanoid" id="A0A543AYG5"/>
<gene>
    <name evidence="2" type="ORF">FB566_3168</name>
</gene>
<reference evidence="2 3" key="1">
    <citation type="submission" date="2019-06" db="EMBL/GenBank/DDBJ databases">
        <title>Sequencing the genomes of 1000 actinobacteria strains.</title>
        <authorList>
            <person name="Klenk H.-P."/>
        </authorList>
    </citation>
    <scope>NUCLEOTIDE SEQUENCE [LARGE SCALE GENOMIC DNA]</scope>
    <source>
        <strain evidence="2 3">DSM 45928</strain>
    </source>
</reference>
<proteinExistence type="predicted"/>
<dbReference type="Proteomes" id="UP000317043">
    <property type="component" value="Unassembled WGS sequence"/>
</dbReference>
<keyword evidence="3" id="KW-1185">Reference proteome</keyword>
<evidence type="ECO:0000256" key="1">
    <source>
        <dbReference type="SAM" id="SignalP"/>
    </source>
</evidence>
<dbReference type="RefSeq" id="WP_142040757.1">
    <property type="nucleotide sequence ID" value="NZ_JBHTGS010000001.1"/>
</dbReference>
<comment type="caution">
    <text evidence="2">The sequence shown here is derived from an EMBL/GenBank/DDBJ whole genome shotgun (WGS) entry which is preliminary data.</text>
</comment>
<name>A0A543AYG5_9ACTN</name>
<dbReference type="PROSITE" id="PS51318">
    <property type="entry name" value="TAT"/>
    <property type="match status" value="1"/>
</dbReference>
<accession>A0A543AYG5</accession>
<keyword evidence="1" id="KW-0732">Signal</keyword>
<organism evidence="2 3">
    <name type="scientific">Stackebrandtia endophytica</name>
    <dbReference type="NCBI Taxonomy" id="1496996"/>
    <lineage>
        <taxon>Bacteria</taxon>
        <taxon>Bacillati</taxon>
        <taxon>Actinomycetota</taxon>
        <taxon>Actinomycetes</taxon>
        <taxon>Glycomycetales</taxon>
        <taxon>Glycomycetaceae</taxon>
        <taxon>Stackebrandtia</taxon>
    </lineage>
</organism>
<feature type="signal peptide" evidence="1">
    <location>
        <begin position="1"/>
        <end position="27"/>
    </location>
</feature>
<sequence>MTSLNRRNLLRLGGVAALAGTAGPALVACGGGGSAGDVSNQGKDLAPFPTFVPFAGPEPDMPGDETGVQPLYLQYPQDVQSAGFDTPGDGSEVHISMVTYGTPPGNLDGNQLYQAFNEALGVTLKLTLIPAATFTEKMSTMMTGNDFPDIIMFGGSNVVPREQQFVQANCADLSDFISGENVKDYPALANIPPYSWEGLGRIGGRLYAIPTERPVFGGCLMVNRTALDDIGVPLDWTKEDYVSAMAELTKNKKYGVGMTGDFNPDYWAGSFGAPNLWKVDGNSFTPTYATDEYREAIQMLAKLFSDGHAYPDGANLPATDMKTQFYNGTINNYRDGWGAMGTYTFNMAKGFTADFGNPFAGGKPWGGQGRYGYVAFKKADDARIKMLLGICNYLASPFGTREFELFNYGVEDLHFTRGDDGAPEQTELWDTENKTNIPMTYVASAPLVLYYNGYPDEAERIYEWEKQVAPITQPDPTNGLRSQTWTEKGAELEQAIRDAYGDVIFRGADIAAFDEAVEGWMDRGGRQAAEEFQEEYEATKS</sequence>